<reference evidence="10 11" key="1">
    <citation type="submission" date="2017-05" db="EMBL/GenBank/DDBJ databases">
        <authorList>
            <person name="Varghese N."/>
            <person name="Submissions S."/>
        </authorList>
    </citation>
    <scope>NUCLEOTIDE SEQUENCE [LARGE SCALE GENOMIC DNA]</scope>
    <source>
        <strain evidence="10 11">DSM 100094</strain>
    </source>
</reference>
<proteinExistence type="inferred from homology"/>
<feature type="transmembrane region" description="Helical" evidence="9">
    <location>
        <begin position="157"/>
        <end position="182"/>
    </location>
</feature>
<organism evidence="10 11">
    <name type="scientific">Paracoccus laeviglucosivorans</name>
    <dbReference type="NCBI Taxonomy" id="1197861"/>
    <lineage>
        <taxon>Bacteria</taxon>
        <taxon>Pseudomonadati</taxon>
        <taxon>Pseudomonadota</taxon>
        <taxon>Alphaproteobacteria</taxon>
        <taxon>Rhodobacterales</taxon>
        <taxon>Paracoccaceae</taxon>
        <taxon>Paracoccus</taxon>
    </lineage>
</organism>
<evidence type="ECO:0000256" key="7">
    <source>
        <dbReference type="ARBA" id="ARBA00023136"/>
    </source>
</evidence>
<dbReference type="PANTHER" id="PTHR34979:SF1">
    <property type="entry name" value="INNER MEMBRANE PROTEIN YGAZ"/>
    <property type="match status" value="1"/>
</dbReference>
<feature type="transmembrane region" description="Helical" evidence="9">
    <location>
        <begin position="36"/>
        <end position="55"/>
    </location>
</feature>
<evidence type="ECO:0000256" key="5">
    <source>
        <dbReference type="ARBA" id="ARBA00022692"/>
    </source>
</evidence>
<keyword evidence="3" id="KW-0813">Transport</keyword>
<keyword evidence="4" id="KW-1003">Cell membrane</keyword>
<evidence type="ECO:0000256" key="3">
    <source>
        <dbReference type="ARBA" id="ARBA00022448"/>
    </source>
</evidence>
<feature type="transmembrane region" description="Helical" evidence="9">
    <location>
        <begin position="94"/>
        <end position="116"/>
    </location>
</feature>
<feature type="transmembrane region" description="Helical" evidence="9">
    <location>
        <begin position="188"/>
        <end position="204"/>
    </location>
</feature>
<gene>
    <name evidence="10" type="ORF">SAMN06265221_110100</name>
</gene>
<evidence type="ECO:0000313" key="10">
    <source>
        <dbReference type="EMBL" id="SMO76798.1"/>
    </source>
</evidence>
<dbReference type="InterPro" id="IPR011606">
    <property type="entry name" value="Brnchd-chn_aa_trnsp_permease"/>
</dbReference>
<dbReference type="PANTHER" id="PTHR34979">
    <property type="entry name" value="INNER MEMBRANE PROTEIN YGAZ"/>
    <property type="match status" value="1"/>
</dbReference>
<comment type="similarity">
    <text evidence="2">Belongs to the AzlC family.</text>
</comment>
<evidence type="ECO:0000313" key="11">
    <source>
        <dbReference type="Proteomes" id="UP000319014"/>
    </source>
</evidence>
<sequence length="260" mass="27441">MSVDQSAGARQSAADPTPEQARVLARSPAECLRHGMLGAIPFLLVLLPFGMLFGVVANETGLNLPQVLGFAILVLAGASQFTAVQLLGEHTPAIIVIASALAVNLRMAMYSASMVPWVGEASARDKGLMAYVLIDQTYALAIQHYEANPRLRLDQRLAYFFGAAITACVPWVVACALGFTLGRAIPESWALDFALPITFLAMVAPMLRTPAHIAAALTSIICSLAFSGLPSGLGVLLAAPVAMAVGVWVEIWTERRKAGA</sequence>
<evidence type="ECO:0000256" key="6">
    <source>
        <dbReference type="ARBA" id="ARBA00022989"/>
    </source>
</evidence>
<dbReference type="GO" id="GO:0005886">
    <property type="term" value="C:plasma membrane"/>
    <property type="evidence" value="ECO:0007669"/>
    <property type="project" value="UniProtKB-SubCell"/>
</dbReference>
<dbReference type="OrthoDB" id="3579489at2"/>
<keyword evidence="6 9" id="KW-1133">Transmembrane helix</keyword>
<keyword evidence="7 9" id="KW-0472">Membrane</keyword>
<protein>
    <submittedName>
        <fullName evidence="10">4-azaleucine resistance probable transporter AzlC</fullName>
    </submittedName>
</protein>
<keyword evidence="11" id="KW-1185">Reference proteome</keyword>
<evidence type="ECO:0000256" key="9">
    <source>
        <dbReference type="SAM" id="Phobius"/>
    </source>
</evidence>
<feature type="region of interest" description="Disordered" evidence="8">
    <location>
        <begin position="1"/>
        <end position="20"/>
    </location>
</feature>
<accession>A0A521DYV3</accession>
<feature type="transmembrane region" description="Helical" evidence="9">
    <location>
        <begin position="235"/>
        <end position="253"/>
    </location>
</feature>
<feature type="transmembrane region" description="Helical" evidence="9">
    <location>
        <begin position="67"/>
        <end position="87"/>
    </location>
</feature>
<comment type="subcellular location">
    <subcellularLocation>
        <location evidence="1">Cell membrane</location>
        <topology evidence="1">Multi-pass membrane protein</topology>
    </subcellularLocation>
</comment>
<dbReference type="Pfam" id="PF03591">
    <property type="entry name" value="AzlC"/>
    <property type="match status" value="1"/>
</dbReference>
<dbReference type="GO" id="GO:1903785">
    <property type="term" value="P:L-valine transmembrane transport"/>
    <property type="evidence" value="ECO:0007669"/>
    <property type="project" value="TreeGrafter"/>
</dbReference>
<dbReference type="EMBL" id="FXTK01000010">
    <property type="protein sequence ID" value="SMO76798.1"/>
    <property type="molecule type" value="Genomic_DNA"/>
</dbReference>
<evidence type="ECO:0000256" key="4">
    <source>
        <dbReference type="ARBA" id="ARBA00022475"/>
    </source>
</evidence>
<keyword evidence="5 9" id="KW-0812">Transmembrane</keyword>
<evidence type="ECO:0000256" key="1">
    <source>
        <dbReference type="ARBA" id="ARBA00004651"/>
    </source>
</evidence>
<dbReference type="AlphaFoldDB" id="A0A521DYV3"/>
<name>A0A521DYV3_9RHOB</name>
<evidence type="ECO:0000256" key="2">
    <source>
        <dbReference type="ARBA" id="ARBA00010735"/>
    </source>
</evidence>
<evidence type="ECO:0000256" key="8">
    <source>
        <dbReference type="SAM" id="MobiDB-lite"/>
    </source>
</evidence>
<dbReference type="Proteomes" id="UP000319014">
    <property type="component" value="Unassembled WGS sequence"/>
</dbReference>
<dbReference type="RefSeq" id="WP_142663492.1">
    <property type="nucleotide sequence ID" value="NZ_FXTK01000010.1"/>
</dbReference>